<dbReference type="eggNOG" id="COG3437">
    <property type="taxonomic scope" value="Bacteria"/>
</dbReference>
<protein>
    <submittedName>
        <fullName evidence="5">Two-component hybrid sensor and regulator</fullName>
    </submittedName>
</protein>
<keyword evidence="1 2" id="KW-0597">Phosphoprotein</keyword>
<evidence type="ECO:0000259" key="3">
    <source>
        <dbReference type="PROSITE" id="PS50109"/>
    </source>
</evidence>
<dbReference type="CDD" id="cd00075">
    <property type="entry name" value="HATPase"/>
    <property type="match status" value="1"/>
</dbReference>
<feature type="domain" description="Histidine kinase" evidence="3">
    <location>
        <begin position="156"/>
        <end position="373"/>
    </location>
</feature>
<dbReference type="CDD" id="cd00082">
    <property type="entry name" value="HisKA"/>
    <property type="match status" value="1"/>
</dbReference>
<dbReference type="Proteomes" id="UP000030661">
    <property type="component" value="Unassembled WGS sequence"/>
</dbReference>
<dbReference type="GO" id="GO:0000155">
    <property type="term" value="F:phosphorelay sensor kinase activity"/>
    <property type="evidence" value="ECO:0007669"/>
    <property type="project" value="InterPro"/>
</dbReference>
<evidence type="ECO:0000256" key="1">
    <source>
        <dbReference type="ARBA" id="ARBA00022553"/>
    </source>
</evidence>
<dbReference type="InterPro" id="IPR003661">
    <property type="entry name" value="HisK_dim/P_dom"/>
</dbReference>
<feature type="domain" description="Response regulatory" evidence="4">
    <location>
        <begin position="11"/>
        <end position="127"/>
    </location>
</feature>
<accession>A0A081C9Y5</accession>
<dbReference type="Gene3D" id="1.10.287.130">
    <property type="match status" value="1"/>
</dbReference>
<dbReference type="PANTHER" id="PTHR43547:SF2">
    <property type="entry name" value="HYBRID SIGNAL TRANSDUCTION HISTIDINE KINASE C"/>
    <property type="match status" value="1"/>
</dbReference>
<dbReference type="eggNOG" id="COG2205">
    <property type="taxonomic scope" value="Bacteria"/>
</dbReference>
<dbReference type="EMBL" id="DF820479">
    <property type="protein sequence ID" value="GAK61390.1"/>
    <property type="molecule type" value="Genomic_DNA"/>
</dbReference>
<dbReference type="PANTHER" id="PTHR43547">
    <property type="entry name" value="TWO-COMPONENT HISTIDINE KINASE"/>
    <property type="match status" value="1"/>
</dbReference>
<dbReference type="Gene3D" id="3.40.50.2300">
    <property type="match status" value="1"/>
</dbReference>
<dbReference type="PROSITE" id="PS50109">
    <property type="entry name" value="HIS_KIN"/>
    <property type="match status" value="1"/>
</dbReference>
<evidence type="ECO:0000259" key="4">
    <source>
        <dbReference type="PROSITE" id="PS50110"/>
    </source>
</evidence>
<name>A0A081C9Y5_VECG1</name>
<dbReference type="PROSITE" id="PS50110">
    <property type="entry name" value="RESPONSE_REGULATORY"/>
    <property type="match status" value="1"/>
</dbReference>
<dbReference type="SMART" id="SM00388">
    <property type="entry name" value="HisKA"/>
    <property type="match status" value="1"/>
</dbReference>
<dbReference type="SMART" id="SM00448">
    <property type="entry name" value="REC"/>
    <property type="match status" value="1"/>
</dbReference>
<evidence type="ECO:0000256" key="2">
    <source>
        <dbReference type="PROSITE-ProRule" id="PRU00169"/>
    </source>
</evidence>
<dbReference type="InterPro" id="IPR011006">
    <property type="entry name" value="CheY-like_superfamily"/>
</dbReference>
<organism evidence="5">
    <name type="scientific">Vecturithrix granuli</name>
    <dbReference type="NCBI Taxonomy" id="1499967"/>
    <lineage>
        <taxon>Bacteria</taxon>
        <taxon>Candidatus Moduliflexota</taxon>
        <taxon>Candidatus Vecturitrichia</taxon>
        <taxon>Candidatus Vecturitrichales</taxon>
        <taxon>Candidatus Vecturitrichaceae</taxon>
        <taxon>Candidatus Vecturithrix</taxon>
    </lineage>
</organism>
<keyword evidence="6" id="KW-1185">Reference proteome</keyword>
<feature type="modified residue" description="4-aspartylphosphate" evidence="2">
    <location>
        <position position="60"/>
    </location>
</feature>
<dbReference type="Pfam" id="PF00072">
    <property type="entry name" value="Response_reg"/>
    <property type="match status" value="1"/>
</dbReference>
<sequence>MQNNDQRLKQTVLIVDDMPENLALLDEALGKDYRIKVALHGEKAIKIALSEDPPDLILLDIIMPEIDGYDVCRRLKADDRARDIPIMFVTGKREVEDEIMGFRLGAVDYIMKPISPPIVRARVKNHLELIRARRQLEAQNKMLLETAQLREDVEQMTRHDLKNPLNAILSYPQLIEMVGELNDQQQQFLRAIEIAGFRMLNMINRSLDMIKMERGIYTFQSAPMNLIQLFQTIIKETQEFAHQRNLWVEMFVNNLPVHAVDGFIIYGEELLCYSMFANLLRNALEASPPEHPIVINLTQEQGMAAIRIQNTGTVPESIRDRFFEKYVTFGKHNGTGLGTYSARLIAGAHGGSVQLDASEPGSTTVIVRLPIHTPST</sequence>
<dbReference type="InterPro" id="IPR001789">
    <property type="entry name" value="Sig_transdc_resp-reg_receiver"/>
</dbReference>
<dbReference type="InterPro" id="IPR036097">
    <property type="entry name" value="HisK_dim/P_sf"/>
</dbReference>
<dbReference type="Pfam" id="PF00512">
    <property type="entry name" value="HisKA"/>
    <property type="match status" value="1"/>
</dbReference>
<dbReference type="SUPFAM" id="SSF47384">
    <property type="entry name" value="Homodimeric domain of signal transducing histidine kinase"/>
    <property type="match status" value="1"/>
</dbReference>
<dbReference type="Pfam" id="PF02518">
    <property type="entry name" value="HATPase_c"/>
    <property type="match status" value="1"/>
</dbReference>
<dbReference type="InterPro" id="IPR003594">
    <property type="entry name" value="HATPase_dom"/>
</dbReference>
<dbReference type="Gene3D" id="3.30.565.10">
    <property type="entry name" value="Histidine kinase-like ATPase, C-terminal domain"/>
    <property type="match status" value="1"/>
</dbReference>
<dbReference type="SUPFAM" id="SSF55874">
    <property type="entry name" value="ATPase domain of HSP90 chaperone/DNA topoisomerase II/histidine kinase"/>
    <property type="match status" value="1"/>
</dbReference>
<evidence type="ECO:0000313" key="5">
    <source>
        <dbReference type="EMBL" id="GAK61390.1"/>
    </source>
</evidence>
<dbReference type="SMART" id="SM00387">
    <property type="entry name" value="HATPase_c"/>
    <property type="match status" value="1"/>
</dbReference>
<evidence type="ECO:0000313" key="6">
    <source>
        <dbReference type="Proteomes" id="UP000030661"/>
    </source>
</evidence>
<dbReference type="HOGENOM" id="CLU_000445_114_72_0"/>
<dbReference type="STRING" id="1499967.U27_01290"/>
<dbReference type="SUPFAM" id="SSF52172">
    <property type="entry name" value="CheY-like"/>
    <property type="match status" value="1"/>
</dbReference>
<gene>
    <name evidence="5" type="ORF">U27_01290</name>
</gene>
<dbReference type="InterPro" id="IPR036890">
    <property type="entry name" value="HATPase_C_sf"/>
</dbReference>
<reference evidence="5" key="1">
    <citation type="journal article" date="2015" name="PeerJ">
        <title>First genomic representation of candidate bacterial phylum KSB3 points to enhanced environmental sensing as a trigger of wastewater bulking.</title>
        <authorList>
            <person name="Sekiguchi Y."/>
            <person name="Ohashi A."/>
            <person name="Parks D.H."/>
            <person name="Yamauchi T."/>
            <person name="Tyson G.W."/>
            <person name="Hugenholtz P."/>
        </authorList>
    </citation>
    <scope>NUCLEOTIDE SEQUENCE [LARGE SCALE GENOMIC DNA]</scope>
</reference>
<dbReference type="AlphaFoldDB" id="A0A081C9Y5"/>
<dbReference type="InterPro" id="IPR005467">
    <property type="entry name" value="His_kinase_dom"/>
</dbReference>
<proteinExistence type="predicted"/>